<protein>
    <recommendedName>
        <fullName evidence="2">UspA domain-containing protein</fullName>
    </recommendedName>
</protein>
<comment type="similarity">
    <text evidence="1">Belongs to the universal stress protein A family.</text>
</comment>
<evidence type="ECO:0000259" key="2">
    <source>
        <dbReference type="Pfam" id="PF00582"/>
    </source>
</evidence>
<dbReference type="eggNOG" id="COG0589">
    <property type="taxonomic scope" value="Bacteria"/>
</dbReference>
<organism evidence="3 4">
    <name type="scientific">Desulforapulum autotrophicum (strain ATCC 43914 / DSM 3382 / VKM B-1955 / HRM2)</name>
    <name type="common">Desulfobacterium autotrophicum</name>
    <dbReference type="NCBI Taxonomy" id="177437"/>
    <lineage>
        <taxon>Bacteria</taxon>
        <taxon>Pseudomonadati</taxon>
        <taxon>Thermodesulfobacteriota</taxon>
        <taxon>Desulfobacteria</taxon>
        <taxon>Desulfobacterales</taxon>
        <taxon>Desulfobacteraceae</taxon>
        <taxon>Desulforapulum</taxon>
    </lineage>
</organism>
<dbReference type="Pfam" id="PF00582">
    <property type="entry name" value="Usp"/>
    <property type="match status" value="1"/>
</dbReference>
<dbReference type="PANTHER" id="PTHR46268">
    <property type="entry name" value="STRESS RESPONSE PROTEIN NHAX"/>
    <property type="match status" value="1"/>
</dbReference>
<dbReference type="InterPro" id="IPR006015">
    <property type="entry name" value="Universal_stress_UspA"/>
</dbReference>
<dbReference type="STRING" id="177437.HRM2_43900"/>
<dbReference type="HOGENOM" id="CLU_049301_11_0_7"/>
<name>C0QE25_DESAH</name>
<evidence type="ECO:0000313" key="3">
    <source>
        <dbReference type="EMBL" id="ACN17446.1"/>
    </source>
</evidence>
<dbReference type="CDD" id="cd00293">
    <property type="entry name" value="USP-like"/>
    <property type="match status" value="1"/>
</dbReference>
<keyword evidence="4" id="KW-1185">Reference proteome</keyword>
<gene>
    <name evidence="3" type="ordered locus">HRM2_43900</name>
</gene>
<dbReference type="PRINTS" id="PR01438">
    <property type="entry name" value="UNVRSLSTRESS"/>
</dbReference>
<dbReference type="Gene3D" id="3.40.50.620">
    <property type="entry name" value="HUPs"/>
    <property type="match status" value="1"/>
</dbReference>
<dbReference type="SUPFAM" id="SSF52402">
    <property type="entry name" value="Adenine nucleotide alpha hydrolases-like"/>
    <property type="match status" value="1"/>
</dbReference>
<feature type="domain" description="UspA" evidence="2">
    <location>
        <begin position="4"/>
        <end position="143"/>
    </location>
</feature>
<reference evidence="3 4" key="1">
    <citation type="journal article" date="2009" name="Environ. Microbiol.">
        <title>Genome sequence of Desulfobacterium autotrophicum HRM2, a marine sulfate reducer oxidizing organic carbon completely to carbon dioxide.</title>
        <authorList>
            <person name="Strittmatter A.W."/>
            <person name="Liesegang H."/>
            <person name="Rabus R."/>
            <person name="Decker I."/>
            <person name="Amann J."/>
            <person name="Andres S."/>
            <person name="Henne A."/>
            <person name="Fricke W.F."/>
            <person name="Martinez-Arias R."/>
            <person name="Bartels D."/>
            <person name="Goesmann A."/>
            <person name="Krause L."/>
            <person name="Puehler A."/>
            <person name="Klenk H.P."/>
            <person name="Richter M."/>
            <person name="Schuler M."/>
            <person name="Gloeckner F.O."/>
            <person name="Meyerdierks A."/>
            <person name="Gottschalk G."/>
            <person name="Amann R."/>
        </authorList>
    </citation>
    <scope>NUCLEOTIDE SEQUENCE [LARGE SCALE GENOMIC DNA]</scope>
    <source>
        <strain evidence="4">ATCC 43914 / DSM 3382 / HRM2</strain>
    </source>
</reference>
<dbReference type="OrthoDB" id="9788959at2"/>
<dbReference type="PANTHER" id="PTHR46268:SF6">
    <property type="entry name" value="UNIVERSAL STRESS PROTEIN UP12"/>
    <property type="match status" value="1"/>
</dbReference>
<dbReference type="InterPro" id="IPR006016">
    <property type="entry name" value="UspA"/>
</dbReference>
<sequence>MIAIKRILALTDCSEASSDALLYAIKIAKNFKADLIVLKVFSTPVETIQDGMVIRDYNVDKKRPEQVQEIEAFWNRFAENGIKPEFVNLLGDPFDEILRYSQKHSIDMIVMGTHGRTGFKHIFMGSVAEKVVRYSSIPVLTVKQKDFEYRQADNLLSSKI</sequence>
<evidence type="ECO:0000256" key="1">
    <source>
        <dbReference type="ARBA" id="ARBA00008791"/>
    </source>
</evidence>
<dbReference type="KEGG" id="dat:HRM2_43900"/>
<proteinExistence type="inferred from homology"/>
<accession>C0QE25</accession>
<dbReference type="EMBL" id="CP001087">
    <property type="protein sequence ID" value="ACN17446.1"/>
    <property type="molecule type" value="Genomic_DNA"/>
</dbReference>
<dbReference type="RefSeq" id="WP_015906174.1">
    <property type="nucleotide sequence ID" value="NC_012108.1"/>
</dbReference>
<evidence type="ECO:0000313" key="4">
    <source>
        <dbReference type="Proteomes" id="UP000000442"/>
    </source>
</evidence>
<dbReference type="InterPro" id="IPR014729">
    <property type="entry name" value="Rossmann-like_a/b/a_fold"/>
</dbReference>
<dbReference type="Proteomes" id="UP000000442">
    <property type="component" value="Chromosome"/>
</dbReference>
<dbReference type="AlphaFoldDB" id="C0QE25"/>